<organism evidence="2">
    <name type="scientific">Arion vulgaris</name>
    <dbReference type="NCBI Taxonomy" id="1028688"/>
    <lineage>
        <taxon>Eukaryota</taxon>
        <taxon>Metazoa</taxon>
        <taxon>Spiralia</taxon>
        <taxon>Lophotrochozoa</taxon>
        <taxon>Mollusca</taxon>
        <taxon>Gastropoda</taxon>
        <taxon>Heterobranchia</taxon>
        <taxon>Euthyneura</taxon>
        <taxon>Panpulmonata</taxon>
        <taxon>Eupulmonata</taxon>
        <taxon>Stylommatophora</taxon>
        <taxon>Helicina</taxon>
        <taxon>Arionoidea</taxon>
        <taxon>Arionidae</taxon>
        <taxon>Arion</taxon>
    </lineage>
</organism>
<gene>
    <name evidence="2" type="primary">ORF213427</name>
</gene>
<evidence type="ECO:0000256" key="1">
    <source>
        <dbReference type="SAM" id="MobiDB-lite"/>
    </source>
</evidence>
<dbReference type="AlphaFoldDB" id="A0A0B7BX52"/>
<sequence>MDLSVGQNVTSFKQIRDTGGKPDTKEEAMDVSENIVKSKKEDDDDDVVIMTEENLGQSGSQDALTDINKIISDAKDIVKVTDAEIAVLTQELKSMQTDLSESVFNSLRFLIDNPKSIVSLPMDVRAVEKMIDAVLASLPVGEMLDLTKEEFEIYDDKLHFIERANQAVSKLFLDCHTRLKDFKQCIIRETTEVEKEIVNHE</sequence>
<protein>
    <submittedName>
        <fullName evidence="2">Uncharacterized protein</fullName>
    </submittedName>
</protein>
<feature type="non-terminal residue" evidence="2">
    <location>
        <position position="201"/>
    </location>
</feature>
<feature type="compositionally biased region" description="Polar residues" evidence="1">
    <location>
        <begin position="1"/>
        <end position="13"/>
    </location>
</feature>
<reference evidence="2" key="1">
    <citation type="submission" date="2014-12" db="EMBL/GenBank/DDBJ databases">
        <title>Insight into the proteome of Arion vulgaris.</title>
        <authorList>
            <person name="Aradska J."/>
            <person name="Bulat T."/>
            <person name="Smidak R."/>
            <person name="Sarate P."/>
            <person name="Gangsoo J."/>
            <person name="Sialana F."/>
            <person name="Bilban M."/>
            <person name="Lubec G."/>
        </authorList>
    </citation>
    <scope>NUCLEOTIDE SEQUENCE</scope>
    <source>
        <tissue evidence="2">Skin</tissue>
    </source>
</reference>
<dbReference type="EMBL" id="HACG01049915">
    <property type="protein sequence ID" value="CEK96780.1"/>
    <property type="molecule type" value="Transcribed_RNA"/>
</dbReference>
<proteinExistence type="predicted"/>
<feature type="region of interest" description="Disordered" evidence="1">
    <location>
        <begin position="1"/>
        <end position="43"/>
    </location>
</feature>
<name>A0A0B7BX52_9EUPU</name>
<evidence type="ECO:0000313" key="2">
    <source>
        <dbReference type="EMBL" id="CEK96780.1"/>
    </source>
</evidence>
<feature type="compositionally biased region" description="Basic and acidic residues" evidence="1">
    <location>
        <begin position="14"/>
        <end position="28"/>
    </location>
</feature>
<accession>A0A0B7BX52</accession>